<evidence type="ECO:0000313" key="2">
    <source>
        <dbReference type="Proteomes" id="UP001519289"/>
    </source>
</evidence>
<dbReference type="Proteomes" id="UP001519289">
    <property type="component" value="Unassembled WGS sequence"/>
</dbReference>
<keyword evidence="2" id="KW-1185">Reference proteome</keyword>
<name>A0ABS4JRX0_9FIRM</name>
<reference evidence="1 2" key="1">
    <citation type="submission" date="2021-03" db="EMBL/GenBank/DDBJ databases">
        <title>Genomic Encyclopedia of Type Strains, Phase IV (KMG-IV): sequencing the most valuable type-strain genomes for metagenomic binning, comparative biology and taxonomic classification.</title>
        <authorList>
            <person name="Goeker M."/>
        </authorList>
    </citation>
    <scope>NUCLEOTIDE SEQUENCE [LARGE SCALE GENOMIC DNA]</scope>
    <source>
        <strain evidence="1 2">DSM 27138</strain>
    </source>
</reference>
<dbReference type="EMBL" id="JAGGLG010000011">
    <property type="protein sequence ID" value="MBP2018277.1"/>
    <property type="molecule type" value="Genomic_DNA"/>
</dbReference>
<protein>
    <submittedName>
        <fullName evidence="1">Uncharacterized protein</fullName>
    </submittedName>
</protein>
<gene>
    <name evidence="1" type="ORF">J2Z79_001678</name>
</gene>
<accession>A0ABS4JRX0</accession>
<proteinExistence type="predicted"/>
<sequence length="310" mass="36072">MARPRQRGRRLEADFTEDTVALVIDSYLAVASFPHCGLTVELFSRRWERRLGADARITGFMPFYMQFKRPSAYPGDSRAKVVLDRKRLNPPLTTMPQTFFFELRNKRTGQADYQHNILYRLRQRLVRWGLGDAAYVCPLFLEREAYRFHMYLCALRLWTRFGTLVPVSLGGVVIMDGGTASFSNIPILSEHVSIPPHKPVTTADHCYSFLPTGNEICFHSPEQVTQEPMKLDRWLDDLLSNTAGQQRLILREEAKSTLRQLLEPTQDDDALPYPQDLLANRDDIESWLAWGDYLWSEYEIQQYAFVRWED</sequence>
<comment type="caution">
    <text evidence="1">The sequence shown here is derived from an EMBL/GenBank/DDBJ whole genome shotgun (WGS) entry which is preliminary data.</text>
</comment>
<evidence type="ECO:0000313" key="1">
    <source>
        <dbReference type="EMBL" id="MBP2018277.1"/>
    </source>
</evidence>
<organism evidence="1 2">
    <name type="scientific">Symbiobacterium terraclitae</name>
    <dbReference type="NCBI Taxonomy" id="557451"/>
    <lineage>
        <taxon>Bacteria</taxon>
        <taxon>Bacillati</taxon>
        <taxon>Bacillota</taxon>
        <taxon>Clostridia</taxon>
        <taxon>Eubacteriales</taxon>
        <taxon>Symbiobacteriaceae</taxon>
        <taxon>Symbiobacterium</taxon>
    </lineage>
</organism>